<dbReference type="Gene3D" id="1.20.120.30">
    <property type="entry name" value="Aspartate receptor, ligand-binding domain"/>
    <property type="match status" value="1"/>
</dbReference>
<dbReference type="InterPro" id="IPR004090">
    <property type="entry name" value="Chemotax_Me-accpt_rcpt"/>
</dbReference>
<keyword evidence="2 4" id="KW-0807">Transducer</keyword>
<dbReference type="PANTHER" id="PTHR32089:SF70">
    <property type="entry name" value="ENERGY TAXIS MODULATING METHYL ACCEPTING SENSORY TRANSDUCER"/>
    <property type="match status" value="1"/>
</dbReference>
<evidence type="ECO:0000259" key="6">
    <source>
        <dbReference type="PROSITE" id="PS50111"/>
    </source>
</evidence>
<comment type="similarity">
    <text evidence="3">Belongs to the methyl-accepting chemotaxis (MCP) protein family.</text>
</comment>
<dbReference type="Pfam" id="PF13682">
    <property type="entry name" value="CZB"/>
    <property type="match status" value="1"/>
</dbReference>
<comment type="subcellular location">
    <subcellularLocation>
        <location evidence="1">Membrane</location>
    </subcellularLocation>
</comment>
<dbReference type="Gene3D" id="6.10.250.3200">
    <property type="match status" value="1"/>
</dbReference>
<evidence type="ECO:0000256" key="5">
    <source>
        <dbReference type="SAM" id="Coils"/>
    </source>
</evidence>
<feature type="coiled-coil region" evidence="5">
    <location>
        <begin position="9"/>
        <end position="43"/>
    </location>
</feature>
<dbReference type="PROSITE" id="PS50111">
    <property type="entry name" value="CHEMOTAXIS_TRANSDUC_2"/>
    <property type="match status" value="1"/>
</dbReference>
<dbReference type="SMART" id="SM00283">
    <property type="entry name" value="MA"/>
    <property type="match status" value="1"/>
</dbReference>
<gene>
    <name evidence="7" type="ORF">GCM10023333_41050</name>
</gene>
<feature type="domain" description="Methyl-accepting transducer" evidence="6">
    <location>
        <begin position="70"/>
        <end position="247"/>
    </location>
</feature>
<evidence type="ECO:0000313" key="7">
    <source>
        <dbReference type="EMBL" id="GAA4902723.1"/>
    </source>
</evidence>
<dbReference type="InterPro" id="IPR004089">
    <property type="entry name" value="MCPsignal_dom"/>
</dbReference>
<accession>A0ABP9FJV5</accession>
<proteinExistence type="inferred from homology"/>
<sequence length="358" mass="38980">MWFKASQRLRQVEAEYEALAKEHARLQQENQQLQAELIHQQQQAQMHPEVQDQSVDLLLRSFAGIGGVRETVASLSQSMLAQRDQVAESAALYDQSAVTLTKITQELQRVSEHAAVSLTSLAQLKQVAGEIQQFVTVIHQISEQTNLLALNAAIEAARAGEQGRGFAVVAGEVRTLAERANTASGSIAELVAKIVTDTDSTDNHISDTHAISEALYTEASEGIEAVTYALDLSKQMHTLISRNAELAFLETVKMDHLAWKSSVYKAAVSGEGDVNAFADHTMCRLGKWYYQGEGAENHATKQGFRALEAPHKAVHTNGIAALRAVREDDIASGTLFVAMEDASDQVVDCLDRLAASLD</sequence>
<dbReference type="EMBL" id="BAABJZ010000106">
    <property type="protein sequence ID" value="GAA4902723.1"/>
    <property type="molecule type" value="Genomic_DNA"/>
</dbReference>
<keyword evidence="8" id="KW-1185">Reference proteome</keyword>
<dbReference type="Proteomes" id="UP001499988">
    <property type="component" value="Unassembled WGS sequence"/>
</dbReference>
<dbReference type="PRINTS" id="PR00260">
    <property type="entry name" value="CHEMTRNSDUCR"/>
</dbReference>
<protein>
    <submittedName>
        <fullName evidence="7">Methyl-accepting chemotaxis protein</fullName>
    </submittedName>
</protein>
<keyword evidence="5" id="KW-0175">Coiled coil</keyword>
<evidence type="ECO:0000256" key="4">
    <source>
        <dbReference type="PROSITE-ProRule" id="PRU00284"/>
    </source>
</evidence>
<organism evidence="7 8">
    <name type="scientific">Ferrimonas pelagia</name>
    <dbReference type="NCBI Taxonomy" id="1177826"/>
    <lineage>
        <taxon>Bacteria</taxon>
        <taxon>Pseudomonadati</taxon>
        <taxon>Pseudomonadota</taxon>
        <taxon>Gammaproteobacteria</taxon>
        <taxon>Alteromonadales</taxon>
        <taxon>Ferrimonadaceae</taxon>
        <taxon>Ferrimonas</taxon>
    </lineage>
</organism>
<name>A0ABP9FJV5_9GAMM</name>
<evidence type="ECO:0000256" key="2">
    <source>
        <dbReference type="ARBA" id="ARBA00023224"/>
    </source>
</evidence>
<evidence type="ECO:0000256" key="1">
    <source>
        <dbReference type="ARBA" id="ARBA00004370"/>
    </source>
</evidence>
<evidence type="ECO:0000256" key="3">
    <source>
        <dbReference type="ARBA" id="ARBA00029447"/>
    </source>
</evidence>
<evidence type="ECO:0000313" key="8">
    <source>
        <dbReference type="Proteomes" id="UP001499988"/>
    </source>
</evidence>
<comment type="caution">
    <text evidence="7">The sequence shown here is derived from an EMBL/GenBank/DDBJ whole genome shotgun (WGS) entry which is preliminary data.</text>
</comment>
<reference evidence="8" key="1">
    <citation type="journal article" date="2019" name="Int. J. Syst. Evol. Microbiol.">
        <title>The Global Catalogue of Microorganisms (GCM) 10K type strain sequencing project: providing services to taxonomists for standard genome sequencing and annotation.</title>
        <authorList>
            <consortium name="The Broad Institute Genomics Platform"/>
            <consortium name="The Broad Institute Genome Sequencing Center for Infectious Disease"/>
            <person name="Wu L."/>
            <person name="Ma J."/>
        </authorList>
    </citation>
    <scope>NUCLEOTIDE SEQUENCE [LARGE SCALE GENOMIC DNA]</scope>
    <source>
        <strain evidence="8">JCM 18401</strain>
    </source>
</reference>
<dbReference type="PANTHER" id="PTHR32089">
    <property type="entry name" value="METHYL-ACCEPTING CHEMOTAXIS PROTEIN MCPB"/>
    <property type="match status" value="1"/>
</dbReference>
<dbReference type="SUPFAM" id="SSF58104">
    <property type="entry name" value="Methyl-accepting chemotaxis protein (MCP) signaling domain"/>
    <property type="match status" value="1"/>
</dbReference>
<dbReference type="InterPro" id="IPR025991">
    <property type="entry name" value="Chemoreceptor_zinc-bind_dom"/>
</dbReference>
<dbReference type="Pfam" id="PF00015">
    <property type="entry name" value="MCPsignal"/>
    <property type="match status" value="1"/>
</dbReference>